<keyword evidence="2" id="KW-0347">Helicase</keyword>
<protein>
    <submittedName>
        <fullName evidence="2">DNA repair and recombination protein, putative helicase</fullName>
    </submittedName>
</protein>
<dbReference type="EMBL" id="UOEE01000029">
    <property type="protein sequence ID" value="VAV87150.1"/>
    <property type="molecule type" value="Genomic_DNA"/>
</dbReference>
<dbReference type="GO" id="GO:0006281">
    <property type="term" value="P:DNA repair"/>
    <property type="evidence" value="ECO:0007669"/>
    <property type="project" value="InterPro"/>
</dbReference>
<dbReference type="PANTHER" id="PTHR47642">
    <property type="entry name" value="ATP-DEPENDENT DNA HELICASE"/>
    <property type="match status" value="1"/>
</dbReference>
<dbReference type="GO" id="GO:0003678">
    <property type="term" value="F:DNA helicase activity"/>
    <property type="evidence" value="ECO:0007669"/>
    <property type="project" value="InterPro"/>
</dbReference>
<gene>
    <name evidence="2" type="ORF">MNBD_ALPHA06-954</name>
</gene>
<dbReference type="AlphaFoldDB" id="A0A3B0R0Z2"/>
<reference evidence="2" key="1">
    <citation type="submission" date="2018-06" db="EMBL/GenBank/DDBJ databases">
        <authorList>
            <person name="Zhirakovskaya E."/>
        </authorList>
    </citation>
    <scope>NUCLEOTIDE SEQUENCE</scope>
</reference>
<evidence type="ECO:0000259" key="1">
    <source>
        <dbReference type="Pfam" id="PF05970"/>
    </source>
</evidence>
<dbReference type="PANTHER" id="PTHR47642:SF5">
    <property type="entry name" value="ATP-DEPENDENT DNA HELICASE"/>
    <property type="match status" value="1"/>
</dbReference>
<name>A0A3B0R0Z2_9ZZZZ</name>
<accession>A0A3B0R0Z2</accession>
<dbReference type="InterPro" id="IPR051055">
    <property type="entry name" value="PIF1_helicase"/>
</dbReference>
<keyword evidence="2" id="KW-0547">Nucleotide-binding</keyword>
<dbReference type="InterPro" id="IPR027417">
    <property type="entry name" value="P-loop_NTPase"/>
</dbReference>
<organism evidence="2">
    <name type="scientific">hydrothermal vent metagenome</name>
    <dbReference type="NCBI Taxonomy" id="652676"/>
    <lineage>
        <taxon>unclassified sequences</taxon>
        <taxon>metagenomes</taxon>
        <taxon>ecological metagenomes</taxon>
    </lineage>
</organism>
<feature type="domain" description="DNA helicase Pif1-like DEAD-box helicase" evidence="1">
    <location>
        <begin position="8"/>
        <end position="186"/>
    </location>
</feature>
<dbReference type="CDD" id="cd18809">
    <property type="entry name" value="SF1_C_RecD"/>
    <property type="match status" value="1"/>
</dbReference>
<dbReference type="InterPro" id="IPR010285">
    <property type="entry name" value="DNA_helicase_pif1-like_DEAD"/>
</dbReference>
<keyword evidence="2" id="KW-0378">Hydrolase</keyword>
<proteinExistence type="predicted"/>
<sequence>MPPDMDEEIYAPVLQVLEKQRANIYLTGRAGTGKTTLLKRFVARNPDSTAVLAPTGIAAITVGGQTIHSFFRFPPRLIEAADIKRMRHAKALQAITTLVIDEASMIRADVMAAIDKSLRLNRQSEQPFGGVQMVLVGDPYQLPPVIERGLESYLQEQFGGCYFFSPPAFRDAEFRLIELTRVFRQSDPVFLEVLAGVRGAELDRNQTEMLADCVSQMDPVTASNTHVVLTGTNRAAFEINQQRLLRLEGKPHSYAAQISGEFATNLFPTEAPLVLKAGARVILLKNDPDKRWVNGTLAVVTEVGENRLFIKIDGSIHKVEPASWERIRYQIDAKTNKLSKEVIGTFKQYPLRLAWALTIHKSQGQTLDKVYVDLRRGLFAHGQAYVALSRCRTLEGLHLSRMLRPADMILDRRALALGRLGAIEEFDGCRMAELE</sequence>
<evidence type="ECO:0000313" key="2">
    <source>
        <dbReference type="EMBL" id="VAV87150.1"/>
    </source>
</evidence>
<dbReference type="Gene3D" id="3.40.50.300">
    <property type="entry name" value="P-loop containing nucleotide triphosphate hydrolases"/>
    <property type="match status" value="2"/>
</dbReference>
<dbReference type="SUPFAM" id="SSF52540">
    <property type="entry name" value="P-loop containing nucleoside triphosphate hydrolases"/>
    <property type="match status" value="2"/>
</dbReference>
<dbReference type="GO" id="GO:0000723">
    <property type="term" value="P:telomere maintenance"/>
    <property type="evidence" value="ECO:0007669"/>
    <property type="project" value="InterPro"/>
</dbReference>
<dbReference type="Pfam" id="PF05970">
    <property type="entry name" value="PIF1"/>
    <property type="match status" value="1"/>
</dbReference>
<keyword evidence="2" id="KW-0067">ATP-binding</keyword>